<proteinExistence type="predicted"/>
<dbReference type="Proteomes" id="UP000281915">
    <property type="component" value="Unassembled WGS sequence"/>
</dbReference>
<sequence length="124" mass="14353">MARELQFDDEGVILTLTGATGFFALKFNLKMPYSTIKSVYVDYFDAPRWMLRMPGTSIPALHIFEGSFKYADEWYFLSYESRVPLLNIELEGHEKYKYVIFEINDPTGVAADIRRRLAKHSTNG</sequence>
<dbReference type="RefSeq" id="WP_122913061.1">
    <property type="nucleotide sequence ID" value="NZ_RHHT01000016.1"/>
</dbReference>
<gene>
    <name evidence="1" type="ORF">EDM58_09070</name>
</gene>
<comment type="caution">
    <text evidence="1">The sequence shown here is derived from an EMBL/GenBank/DDBJ whole genome shotgun (WGS) entry which is preliminary data.</text>
</comment>
<name>A0A3M8CWN1_9BACL</name>
<dbReference type="EMBL" id="RHHT01000016">
    <property type="protein sequence ID" value="RNB80038.1"/>
    <property type="molecule type" value="Genomic_DNA"/>
</dbReference>
<dbReference type="AlphaFoldDB" id="A0A3M8CWN1"/>
<protein>
    <recommendedName>
        <fullName evidence="3">Bacterial Pleckstrin homology domain-containing protein</fullName>
    </recommendedName>
</protein>
<evidence type="ECO:0000313" key="1">
    <source>
        <dbReference type="EMBL" id="RNB80038.1"/>
    </source>
</evidence>
<reference evidence="1 2" key="1">
    <citation type="submission" date="2018-10" db="EMBL/GenBank/DDBJ databases">
        <title>Phylogenomics of Brevibacillus.</title>
        <authorList>
            <person name="Dunlap C."/>
        </authorList>
    </citation>
    <scope>NUCLEOTIDE SEQUENCE [LARGE SCALE GENOMIC DNA]</scope>
    <source>
        <strain evidence="1 2">JCM 15085</strain>
    </source>
</reference>
<accession>A0A3M8CWN1</accession>
<evidence type="ECO:0008006" key="3">
    <source>
        <dbReference type="Google" id="ProtNLM"/>
    </source>
</evidence>
<organism evidence="1 2">
    <name type="scientific">Brevibacillus panacihumi</name>
    <dbReference type="NCBI Taxonomy" id="497735"/>
    <lineage>
        <taxon>Bacteria</taxon>
        <taxon>Bacillati</taxon>
        <taxon>Bacillota</taxon>
        <taxon>Bacilli</taxon>
        <taxon>Bacillales</taxon>
        <taxon>Paenibacillaceae</taxon>
        <taxon>Brevibacillus</taxon>
    </lineage>
</organism>
<evidence type="ECO:0000313" key="2">
    <source>
        <dbReference type="Proteomes" id="UP000281915"/>
    </source>
</evidence>